<proteinExistence type="predicted"/>
<feature type="region of interest" description="Disordered" evidence="1">
    <location>
        <begin position="53"/>
        <end position="77"/>
    </location>
</feature>
<evidence type="ECO:0000256" key="2">
    <source>
        <dbReference type="SAM" id="Phobius"/>
    </source>
</evidence>
<keyword evidence="2" id="KW-0812">Transmembrane</keyword>
<gene>
    <name evidence="3" type="ORF">DDE19_34325</name>
</gene>
<feature type="transmembrane region" description="Helical" evidence="2">
    <location>
        <begin position="20"/>
        <end position="42"/>
    </location>
</feature>
<keyword evidence="2" id="KW-1133">Transmembrane helix</keyword>
<reference evidence="3 4" key="1">
    <citation type="submission" date="2018-04" db="EMBL/GenBank/DDBJ databases">
        <title>Micromonosporas from Atacama Desert.</title>
        <authorList>
            <person name="Carro L."/>
            <person name="Klenk H.-P."/>
            <person name="Goodfellow M."/>
        </authorList>
    </citation>
    <scope>NUCLEOTIDE SEQUENCE [LARGE SCALE GENOMIC DNA]</scope>
    <source>
        <strain evidence="3 4">LB19</strain>
    </source>
</reference>
<dbReference type="EMBL" id="QDGB01000435">
    <property type="protein sequence ID" value="RQX08804.1"/>
    <property type="molecule type" value="Genomic_DNA"/>
</dbReference>
<name>A0A3N9X6R9_9ACTN</name>
<protein>
    <submittedName>
        <fullName evidence="3">Uncharacterized protein</fullName>
    </submittedName>
</protein>
<comment type="caution">
    <text evidence="3">The sequence shown here is derived from an EMBL/GenBank/DDBJ whole genome shotgun (WGS) entry which is preliminary data.</text>
</comment>
<evidence type="ECO:0000256" key="1">
    <source>
        <dbReference type="SAM" id="MobiDB-lite"/>
    </source>
</evidence>
<sequence>MAATVGAVLGDRATAFDVMALGWGAVALGLGTTALLLGRGVFTAIGGRAPVRTVDPLASRGSTRSQPGRNSTPSVKVPPSGCFLPMLSWVISRNLLPLPRVRRAMSYRYSRWPLTGGPTT</sequence>
<keyword evidence="2" id="KW-0472">Membrane</keyword>
<feature type="compositionally biased region" description="Polar residues" evidence="1">
    <location>
        <begin position="60"/>
        <end position="74"/>
    </location>
</feature>
<dbReference type="AlphaFoldDB" id="A0A3N9X6R9"/>
<accession>A0A3N9X6R9</accession>
<dbReference type="Proteomes" id="UP000278981">
    <property type="component" value="Unassembled WGS sequence"/>
</dbReference>
<organism evidence="3 4">
    <name type="scientific">Micromonospora ureilytica</name>
    <dbReference type="NCBI Taxonomy" id="709868"/>
    <lineage>
        <taxon>Bacteria</taxon>
        <taxon>Bacillati</taxon>
        <taxon>Actinomycetota</taxon>
        <taxon>Actinomycetes</taxon>
        <taxon>Micromonosporales</taxon>
        <taxon>Micromonosporaceae</taxon>
        <taxon>Micromonospora</taxon>
    </lineage>
</organism>
<evidence type="ECO:0000313" key="3">
    <source>
        <dbReference type="EMBL" id="RQX08804.1"/>
    </source>
</evidence>
<evidence type="ECO:0000313" key="4">
    <source>
        <dbReference type="Proteomes" id="UP000278981"/>
    </source>
</evidence>